<dbReference type="EMBL" id="JAUUDS010000008">
    <property type="protein sequence ID" value="MDP1028348.1"/>
    <property type="molecule type" value="Genomic_DNA"/>
</dbReference>
<dbReference type="Proteomes" id="UP001230685">
    <property type="component" value="Unassembled WGS sequence"/>
</dbReference>
<accession>A0ABT9ENG1</accession>
<dbReference type="NCBIfam" id="TIGR01300">
    <property type="entry name" value="CPA3_mnhG_phaG"/>
    <property type="match status" value="1"/>
</dbReference>
<sequence>MIGPIFGVALITLGVAFLLIAAIGLIRLSDPLQRMHSATKAGTLGTALVVVGVLAIGDVARPSTGILTILFLLLTLPLGAQLLGRASYLSGAPLEGIDDDPLAEELEKEEEDTTA</sequence>
<reference evidence="3 4" key="1">
    <citation type="submission" date="2023-07" db="EMBL/GenBank/DDBJ databases">
        <authorList>
            <person name="Kim M.K."/>
        </authorList>
    </citation>
    <scope>NUCLEOTIDE SEQUENCE [LARGE SCALE GENOMIC DNA]</scope>
    <source>
        <strain evidence="3 4">KR1UV-12</strain>
    </source>
</reference>
<dbReference type="PANTHER" id="PTHR34703">
    <property type="entry name" value="ANTIPORTER SUBUNIT MNHG2-RELATED"/>
    <property type="match status" value="1"/>
</dbReference>
<feature type="compositionally biased region" description="Acidic residues" evidence="1">
    <location>
        <begin position="96"/>
        <end position="115"/>
    </location>
</feature>
<evidence type="ECO:0000256" key="1">
    <source>
        <dbReference type="SAM" id="MobiDB-lite"/>
    </source>
</evidence>
<evidence type="ECO:0000313" key="3">
    <source>
        <dbReference type="EMBL" id="MDP1028348.1"/>
    </source>
</evidence>
<dbReference type="Pfam" id="PF03334">
    <property type="entry name" value="PhaG_MnhG_YufB"/>
    <property type="match status" value="1"/>
</dbReference>
<keyword evidence="2" id="KW-0472">Membrane</keyword>
<dbReference type="RefSeq" id="WP_305174066.1">
    <property type="nucleotide sequence ID" value="NZ_JAUUDS010000008.1"/>
</dbReference>
<gene>
    <name evidence="3" type="primary">mnhG</name>
    <name evidence="3" type="ORF">Q5H91_14080</name>
</gene>
<feature type="region of interest" description="Disordered" evidence="1">
    <location>
        <begin position="94"/>
        <end position="115"/>
    </location>
</feature>
<protein>
    <submittedName>
        <fullName evidence="3">Monovalent cation/H(+) antiporter subunit G</fullName>
    </submittedName>
</protein>
<dbReference type="PANTHER" id="PTHR34703:SF1">
    <property type="entry name" value="ANTIPORTER SUBUNIT MNHG2-RELATED"/>
    <property type="match status" value="1"/>
</dbReference>
<dbReference type="InterPro" id="IPR005133">
    <property type="entry name" value="PhaG_MnhG_YufB"/>
</dbReference>
<keyword evidence="4" id="KW-1185">Reference proteome</keyword>
<comment type="caution">
    <text evidence="3">The sequence shown here is derived from an EMBL/GenBank/DDBJ whole genome shotgun (WGS) entry which is preliminary data.</text>
</comment>
<evidence type="ECO:0000313" key="4">
    <source>
        <dbReference type="Proteomes" id="UP001230685"/>
    </source>
</evidence>
<feature type="transmembrane region" description="Helical" evidence="2">
    <location>
        <begin position="38"/>
        <end position="57"/>
    </location>
</feature>
<name>A0ABT9ENG1_9SPHN</name>
<feature type="transmembrane region" description="Helical" evidence="2">
    <location>
        <begin position="63"/>
        <end position="83"/>
    </location>
</feature>
<keyword evidence="2" id="KW-1133">Transmembrane helix</keyword>
<feature type="transmembrane region" description="Helical" evidence="2">
    <location>
        <begin position="6"/>
        <end position="26"/>
    </location>
</feature>
<evidence type="ECO:0000256" key="2">
    <source>
        <dbReference type="SAM" id="Phobius"/>
    </source>
</evidence>
<proteinExistence type="predicted"/>
<keyword evidence="2" id="KW-0812">Transmembrane</keyword>
<organism evidence="3 4">
    <name type="scientific">Sphingomonas aurea</name>
    <dbReference type="NCBI Taxonomy" id="3063994"/>
    <lineage>
        <taxon>Bacteria</taxon>
        <taxon>Pseudomonadati</taxon>
        <taxon>Pseudomonadota</taxon>
        <taxon>Alphaproteobacteria</taxon>
        <taxon>Sphingomonadales</taxon>
        <taxon>Sphingomonadaceae</taxon>
        <taxon>Sphingomonas</taxon>
    </lineage>
</organism>